<protein>
    <recommendedName>
        <fullName evidence="15">CSC1/OSCA1-like 7TM region domain-containing protein</fullName>
    </recommendedName>
</protein>
<dbReference type="GO" id="GO:0005886">
    <property type="term" value="C:plasma membrane"/>
    <property type="evidence" value="ECO:0007669"/>
    <property type="project" value="TreeGrafter"/>
</dbReference>
<dbReference type="STRING" id="983967.A0A1E4T1G6"/>
<keyword evidence="14" id="KW-1185">Reference proteome</keyword>
<dbReference type="Pfam" id="PF02714">
    <property type="entry name" value="RSN1_7TM"/>
    <property type="match status" value="1"/>
</dbReference>
<keyword evidence="5 8" id="KW-1133">Transmembrane helix</keyword>
<reference evidence="14" key="1">
    <citation type="submission" date="2016-04" db="EMBL/GenBank/DDBJ databases">
        <title>Comparative genomics of biotechnologically important yeasts.</title>
        <authorList>
            <consortium name="DOE Joint Genome Institute"/>
            <person name="Riley R."/>
            <person name="Haridas S."/>
            <person name="Wolfe K.H."/>
            <person name="Lopes M.R."/>
            <person name="Hittinger C.T."/>
            <person name="Goker M."/>
            <person name="Salamov A."/>
            <person name="Wisecaver J."/>
            <person name="Long T.M."/>
            <person name="Aerts A.L."/>
            <person name="Barry K."/>
            <person name="Choi C."/>
            <person name="Clum A."/>
            <person name="Coughlan A.Y."/>
            <person name="Deshpande S."/>
            <person name="Douglass A.P."/>
            <person name="Hanson S.J."/>
            <person name="Klenk H.-P."/>
            <person name="Labutti K."/>
            <person name="Lapidus A."/>
            <person name="Lindquist E."/>
            <person name="Lipzen A."/>
            <person name="Meier-Kolthoff J.P."/>
            <person name="Ohm R.A."/>
            <person name="Otillar R.P."/>
            <person name="Pangilinan J."/>
            <person name="Peng Y."/>
            <person name="Rokas A."/>
            <person name="Rosa C.A."/>
            <person name="Scheuner C."/>
            <person name="Sibirny A.A."/>
            <person name="Slot J.C."/>
            <person name="Stielow J.B."/>
            <person name="Sun H."/>
            <person name="Kurtzman C.P."/>
            <person name="Blackwell M."/>
            <person name="Grigoriev I.V."/>
            <person name="Jeffries T.W."/>
        </authorList>
    </citation>
    <scope>NUCLEOTIDE SEQUENCE [LARGE SCALE GENOMIC DNA]</scope>
    <source>
        <strain evidence="14">NRRL YB-2248</strain>
    </source>
</reference>
<comment type="subcellular location">
    <subcellularLocation>
        <location evidence="1">Membrane</location>
        <topology evidence="1">Multi-pass membrane protein</topology>
    </subcellularLocation>
</comment>
<dbReference type="EMBL" id="KV453852">
    <property type="protein sequence ID" value="ODV85574.1"/>
    <property type="molecule type" value="Genomic_DNA"/>
</dbReference>
<evidence type="ECO:0000256" key="3">
    <source>
        <dbReference type="ARBA" id="ARBA00022448"/>
    </source>
</evidence>
<dbReference type="GO" id="GO:0005227">
    <property type="term" value="F:calcium-activated cation channel activity"/>
    <property type="evidence" value="ECO:0007669"/>
    <property type="project" value="InterPro"/>
</dbReference>
<dbReference type="InterPro" id="IPR032880">
    <property type="entry name" value="CSC1/OSCA1-like_N"/>
</dbReference>
<dbReference type="Pfam" id="PF13967">
    <property type="entry name" value="RSN1_TM"/>
    <property type="match status" value="1"/>
</dbReference>
<evidence type="ECO:0000256" key="4">
    <source>
        <dbReference type="ARBA" id="ARBA00022692"/>
    </source>
</evidence>
<evidence type="ECO:0000259" key="12">
    <source>
        <dbReference type="Pfam" id="PF14703"/>
    </source>
</evidence>
<comment type="similarity">
    <text evidence="2">Belongs to the CSC1 (TC 1.A.17) family.</text>
</comment>
<feature type="transmembrane region" description="Helical" evidence="8">
    <location>
        <begin position="426"/>
        <end position="451"/>
    </location>
</feature>
<evidence type="ECO:0008006" key="15">
    <source>
        <dbReference type="Google" id="ProtNLM"/>
    </source>
</evidence>
<evidence type="ECO:0000313" key="14">
    <source>
        <dbReference type="Proteomes" id="UP000094801"/>
    </source>
</evidence>
<name>A0A1E4T1G6_9ASCO</name>
<feature type="domain" description="10TM putative phosphate transporter extracellular tail" evidence="10">
    <location>
        <begin position="826"/>
        <end position="917"/>
    </location>
</feature>
<keyword evidence="4 8" id="KW-0812">Transmembrane</keyword>
<dbReference type="InterPro" id="IPR022257">
    <property type="entry name" value="PHM7_ext"/>
</dbReference>
<sequence length="924" mass="103682">MASDTTSSSSVSAFVSSLILNLIIFTIFVLIFVTFRLKFSAVYQPRATIETVPAEKKADPQPAGPFSWIFFILSRPESYIIEKAGVDGYFFLRYLVTFGFLGVIGGVFLWPILFAVNATGGGTAKGFDIISLSNVTKKWHVFAHLFCSWLFFGLIIYTIYKELIYYVSFRHALQVSPKYASLQSSKTLMIDNVPESLLNEESLLRLFPAVTNVWFTRKTKELQKLVKKRDKLAGKLEGGMNKVLNKSMKIRAKAIKKNKALPEPENELVSYIPEKKMPTYKDKPIPFVGQKKKLFTEGFDEVGELNTEISTQQETYPAGFDKTGSVFLEFISHLELQRAYQAVPYSKELKLCRRFTNVAPEDIIWENTGLSFKTRAVKKTLAVTVLTLLIIFWAIPVAVVGAISNINYLTDKVHFLKFINNLPDKLMGIITALLPTIALSVLMSLLPPFISKMGKVGGCMTVQEVNKWTQQWYYAFQVIQVFLVTTLASAASSSVTKIIKNPSSAMTLLGQKLPPAANFYISYMLLQGLSISSGTLARIVPLILSFVLGRILDSTPRKKWNRAHSLGQPTWSVMYSLYGMFTVIMITYSIISPIIIAFTTIAYILIYIAYLYCLNYVLDHAVDNRGRNYPLALFEVFVGLYLGEICLTALFVFRKNWACVVLEVLMIVVTIISHLYFRWIFEPLLDTVPVGATKEADAGIEGAYPMKDQGLKQIKEEGKSYFVGGEDRELTNLKSADDRSSPFADDNANFDDGKTQQTNTNSVAHEQSLFSDSNTAHDLEKIGSLDNEEKPLREANQYEANSSGSNMPKLSNFANPSLVTDFLNKFHKPRQYQSFNFCRSIMPSSYHVPVIRDEADLSNGFNDPAITAEEPKLWIARDPVGLSTNFVKLSEGKILVSDENAIYNEKGASMWTGNPPDYTEEVKG</sequence>
<proteinExistence type="inferred from homology"/>
<feature type="transmembrane region" description="Helical" evidence="8">
    <location>
        <begin position="519"/>
        <end position="548"/>
    </location>
</feature>
<evidence type="ECO:0000259" key="10">
    <source>
        <dbReference type="Pfam" id="PF12621"/>
    </source>
</evidence>
<dbReference type="OrthoDB" id="1076608at2759"/>
<accession>A0A1E4T1G6</accession>
<evidence type="ECO:0000256" key="1">
    <source>
        <dbReference type="ARBA" id="ARBA00004141"/>
    </source>
</evidence>
<dbReference type="InterPro" id="IPR003864">
    <property type="entry name" value="CSC1/OSCA1-like_7TM"/>
</dbReference>
<evidence type="ECO:0000256" key="6">
    <source>
        <dbReference type="ARBA" id="ARBA00023136"/>
    </source>
</evidence>
<evidence type="ECO:0000259" key="11">
    <source>
        <dbReference type="Pfam" id="PF13967"/>
    </source>
</evidence>
<dbReference type="Pfam" id="PF12621">
    <property type="entry name" value="PHM7_ext"/>
    <property type="match status" value="1"/>
</dbReference>
<feature type="transmembrane region" description="Helical" evidence="8">
    <location>
        <begin position="381"/>
        <end position="406"/>
    </location>
</feature>
<feature type="transmembrane region" description="Helical" evidence="8">
    <location>
        <begin position="12"/>
        <end position="35"/>
    </location>
</feature>
<dbReference type="AlphaFoldDB" id="A0A1E4T1G6"/>
<feature type="transmembrane region" description="Helical" evidence="8">
    <location>
        <begin position="569"/>
        <end position="588"/>
    </location>
</feature>
<organism evidence="13 14">
    <name type="scientific">[Candida] arabinofermentans NRRL YB-2248</name>
    <dbReference type="NCBI Taxonomy" id="983967"/>
    <lineage>
        <taxon>Eukaryota</taxon>
        <taxon>Fungi</taxon>
        <taxon>Dikarya</taxon>
        <taxon>Ascomycota</taxon>
        <taxon>Saccharomycotina</taxon>
        <taxon>Pichiomycetes</taxon>
        <taxon>Pichiales</taxon>
        <taxon>Pichiaceae</taxon>
        <taxon>Ogataea</taxon>
        <taxon>Ogataea/Candida clade</taxon>
    </lineage>
</organism>
<feature type="transmembrane region" description="Helical" evidence="8">
    <location>
        <begin position="91"/>
        <end position="113"/>
    </location>
</feature>
<feature type="transmembrane region" description="Helical" evidence="8">
    <location>
        <begin position="594"/>
        <end position="618"/>
    </location>
</feature>
<dbReference type="PANTHER" id="PTHR13018">
    <property type="entry name" value="PROBABLE MEMBRANE PROTEIN DUF221-RELATED"/>
    <property type="match status" value="1"/>
</dbReference>
<feature type="domain" description="CSC1/OSCA1-like cytosolic" evidence="12">
    <location>
        <begin position="185"/>
        <end position="367"/>
    </location>
</feature>
<keyword evidence="6 8" id="KW-0472">Membrane</keyword>
<feature type="domain" description="CSC1/OSCA1-like 7TM region" evidence="9">
    <location>
        <begin position="379"/>
        <end position="651"/>
    </location>
</feature>
<feature type="region of interest" description="Disordered" evidence="7">
    <location>
        <begin position="734"/>
        <end position="760"/>
    </location>
</feature>
<dbReference type="InterPro" id="IPR045122">
    <property type="entry name" value="Csc1-like"/>
</dbReference>
<keyword evidence="3" id="KW-0813">Transport</keyword>
<evidence type="ECO:0000259" key="9">
    <source>
        <dbReference type="Pfam" id="PF02714"/>
    </source>
</evidence>
<evidence type="ECO:0000256" key="7">
    <source>
        <dbReference type="SAM" id="MobiDB-lite"/>
    </source>
</evidence>
<dbReference type="Proteomes" id="UP000094801">
    <property type="component" value="Unassembled WGS sequence"/>
</dbReference>
<feature type="transmembrane region" description="Helical" evidence="8">
    <location>
        <begin position="657"/>
        <end position="677"/>
    </location>
</feature>
<evidence type="ECO:0000256" key="2">
    <source>
        <dbReference type="ARBA" id="ARBA00007779"/>
    </source>
</evidence>
<feature type="transmembrane region" description="Helical" evidence="8">
    <location>
        <begin position="472"/>
        <end position="499"/>
    </location>
</feature>
<feature type="transmembrane region" description="Helical" evidence="8">
    <location>
        <begin position="630"/>
        <end position="651"/>
    </location>
</feature>
<feature type="transmembrane region" description="Helical" evidence="8">
    <location>
        <begin position="141"/>
        <end position="160"/>
    </location>
</feature>
<evidence type="ECO:0000256" key="8">
    <source>
        <dbReference type="SAM" id="Phobius"/>
    </source>
</evidence>
<evidence type="ECO:0000313" key="13">
    <source>
        <dbReference type="EMBL" id="ODV85574.1"/>
    </source>
</evidence>
<dbReference type="PANTHER" id="PTHR13018:SF139">
    <property type="entry name" value="PHOSPHATE METABOLISM PROTEIN 7"/>
    <property type="match status" value="1"/>
</dbReference>
<dbReference type="InterPro" id="IPR027815">
    <property type="entry name" value="CSC1/OSCA1-like_cyt"/>
</dbReference>
<evidence type="ECO:0000256" key="5">
    <source>
        <dbReference type="ARBA" id="ARBA00022989"/>
    </source>
</evidence>
<gene>
    <name evidence="13" type="ORF">CANARDRAFT_28345</name>
</gene>
<dbReference type="Pfam" id="PF14703">
    <property type="entry name" value="PHM7_cyt"/>
    <property type="match status" value="1"/>
</dbReference>
<feature type="domain" description="CSC1/OSCA1-like N-terminal transmembrane" evidence="11">
    <location>
        <begin position="13"/>
        <end position="162"/>
    </location>
</feature>